<reference evidence="6" key="1">
    <citation type="submission" date="2016-11" db="EMBL/GenBank/DDBJ databases">
        <authorList>
            <person name="Varghese N."/>
            <person name="Submissions S."/>
        </authorList>
    </citation>
    <scope>NUCLEOTIDE SEQUENCE [LARGE SCALE GENOMIC DNA]</scope>
    <source>
        <strain evidence="6">DSM 19055</strain>
    </source>
</reference>
<accession>A0A1M5V168</accession>
<gene>
    <name evidence="5" type="ORF">SAMN05421866_3493</name>
</gene>
<dbReference type="GO" id="GO:0006508">
    <property type="term" value="P:proteolysis"/>
    <property type="evidence" value="ECO:0007669"/>
    <property type="project" value="UniProtKB-KW"/>
</dbReference>
<dbReference type="RefSeq" id="WP_073065291.1">
    <property type="nucleotide sequence ID" value="NZ_FQWT01000005.1"/>
</dbReference>
<name>A0A1M5V168_9FLAO</name>
<evidence type="ECO:0000313" key="5">
    <source>
        <dbReference type="EMBL" id="SHH68981.1"/>
    </source>
</evidence>
<dbReference type="Proteomes" id="UP000184047">
    <property type="component" value="Unassembled WGS sequence"/>
</dbReference>
<keyword evidence="1" id="KW-1188">Viral release from host cell</keyword>
<feature type="domain" description="Prohead serine protease" evidence="4">
    <location>
        <begin position="14"/>
        <end position="150"/>
    </location>
</feature>
<dbReference type="NCBIfam" id="TIGR01543">
    <property type="entry name" value="proheadase_HK97"/>
    <property type="match status" value="1"/>
</dbReference>
<dbReference type="OrthoDB" id="1254575at2"/>
<evidence type="ECO:0000256" key="1">
    <source>
        <dbReference type="ARBA" id="ARBA00022612"/>
    </source>
</evidence>
<dbReference type="AlphaFoldDB" id="A0A1M5V168"/>
<protein>
    <recommendedName>
        <fullName evidence="4">Prohead serine protease domain-containing protein</fullName>
    </recommendedName>
</protein>
<evidence type="ECO:0000256" key="3">
    <source>
        <dbReference type="ARBA" id="ARBA00022801"/>
    </source>
</evidence>
<dbReference type="Pfam" id="PF04586">
    <property type="entry name" value="Peptidase_S78"/>
    <property type="match status" value="1"/>
</dbReference>
<keyword evidence="3" id="KW-0378">Hydrolase</keyword>
<keyword evidence="6" id="KW-1185">Reference proteome</keyword>
<keyword evidence="2" id="KW-0645">Protease</keyword>
<dbReference type="InterPro" id="IPR006433">
    <property type="entry name" value="Prohead_protease"/>
</dbReference>
<sequence>MKGILETKNTGTIKDVDATNRIVTGYLSSFGNVDYDNDIIVKGAFRKSINERFNDIFFLYQHDWSKPLGKFNKLEEDEKGLYFEAEIVETSYGKDQILLYETGLVAEHSIGYQVIKDEWDSTKQIRTIKELKLYEGSAVTLGANSETPFTGFKSHTQQKDTISKIVTLMKNGNLTDDTFIQLELALKMLQSEAYELGKTENTQSKDEPSADTQMKAYEPLFNTMLNFKIK</sequence>
<proteinExistence type="predicted"/>
<organism evidence="5 6">
    <name type="scientific">Chryseobacterium oranimense</name>
    <dbReference type="NCBI Taxonomy" id="421058"/>
    <lineage>
        <taxon>Bacteria</taxon>
        <taxon>Pseudomonadati</taxon>
        <taxon>Bacteroidota</taxon>
        <taxon>Flavobacteriia</taxon>
        <taxon>Flavobacteriales</taxon>
        <taxon>Weeksellaceae</taxon>
        <taxon>Chryseobacterium group</taxon>
        <taxon>Chryseobacterium</taxon>
    </lineage>
</organism>
<dbReference type="InterPro" id="IPR054613">
    <property type="entry name" value="Peptidase_S78_dom"/>
</dbReference>
<evidence type="ECO:0000259" key="4">
    <source>
        <dbReference type="Pfam" id="PF04586"/>
    </source>
</evidence>
<evidence type="ECO:0000256" key="2">
    <source>
        <dbReference type="ARBA" id="ARBA00022670"/>
    </source>
</evidence>
<dbReference type="STRING" id="421058.SAMN05421866_3493"/>
<dbReference type="GO" id="GO:0008233">
    <property type="term" value="F:peptidase activity"/>
    <property type="evidence" value="ECO:0007669"/>
    <property type="project" value="UniProtKB-KW"/>
</dbReference>
<evidence type="ECO:0000313" key="6">
    <source>
        <dbReference type="Proteomes" id="UP000184047"/>
    </source>
</evidence>
<dbReference type="EMBL" id="FQWT01000005">
    <property type="protein sequence ID" value="SHH68981.1"/>
    <property type="molecule type" value="Genomic_DNA"/>
</dbReference>